<dbReference type="STRING" id="504472.Slin_6072"/>
<evidence type="ECO:0000313" key="2">
    <source>
        <dbReference type="Proteomes" id="UP000002028"/>
    </source>
</evidence>
<sequence length="68" mass="7808">MGYMVSGWVKIHNTPNGIGVRWQRFVLIKQLSESFYIHDGGSGSLDKLFGKYSLSEKRLKYLMNTPIN</sequence>
<dbReference type="AlphaFoldDB" id="D2QTA2"/>
<name>D2QTA2_SPILD</name>
<reference evidence="1 2" key="1">
    <citation type="journal article" date="2010" name="Stand. Genomic Sci.">
        <title>Complete genome sequence of Spirosoma linguale type strain (1).</title>
        <authorList>
            <person name="Lail K."/>
            <person name="Sikorski J."/>
            <person name="Saunders E."/>
            <person name="Lapidus A."/>
            <person name="Glavina Del Rio T."/>
            <person name="Copeland A."/>
            <person name="Tice H."/>
            <person name="Cheng J.-F."/>
            <person name="Lucas S."/>
            <person name="Nolan M."/>
            <person name="Bruce D."/>
            <person name="Goodwin L."/>
            <person name="Pitluck S."/>
            <person name="Ivanova N."/>
            <person name="Mavromatis K."/>
            <person name="Ovchinnikova G."/>
            <person name="Pati A."/>
            <person name="Chen A."/>
            <person name="Palaniappan K."/>
            <person name="Land M."/>
            <person name="Hauser L."/>
            <person name="Chang Y.-J."/>
            <person name="Jeffries C.D."/>
            <person name="Chain P."/>
            <person name="Brettin T."/>
            <person name="Detter J.C."/>
            <person name="Schuetze A."/>
            <person name="Rohde M."/>
            <person name="Tindall B.J."/>
            <person name="Goeker M."/>
            <person name="Bristow J."/>
            <person name="Eisen J.A."/>
            <person name="Markowitz V."/>
            <person name="Hugenholtz P."/>
            <person name="Kyrpides N.C."/>
            <person name="Klenk H.-P."/>
            <person name="Chen F."/>
        </authorList>
    </citation>
    <scope>NUCLEOTIDE SEQUENCE [LARGE SCALE GENOMIC DNA]</scope>
    <source>
        <strain evidence="2">ATCC 33905 / DSM 74 / LMG 10896 / Claus 1</strain>
    </source>
</reference>
<accession>D2QTA2</accession>
<organism evidence="1 2">
    <name type="scientific">Spirosoma linguale (strain ATCC 33905 / DSM 74 / LMG 10896 / Claus 1)</name>
    <dbReference type="NCBI Taxonomy" id="504472"/>
    <lineage>
        <taxon>Bacteria</taxon>
        <taxon>Pseudomonadati</taxon>
        <taxon>Bacteroidota</taxon>
        <taxon>Cytophagia</taxon>
        <taxon>Cytophagales</taxon>
        <taxon>Cytophagaceae</taxon>
        <taxon>Spirosoma</taxon>
    </lineage>
</organism>
<dbReference type="EMBL" id="CP001769">
    <property type="protein sequence ID" value="ADB42034.1"/>
    <property type="molecule type" value="Genomic_DNA"/>
</dbReference>
<evidence type="ECO:0000313" key="1">
    <source>
        <dbReference type="EMBL" id="ADB42034.1"/>
    </source>
</evidence>
<dbReference type="KEGG" id="sli:Slin_6072"/>
<proteinExistence type="predicted"/>
<keyword evidence="2" id="KW-1185">Reference proteome</keyword>
<dbReference type="HOGENOM" id="CLU_2791879_0_0_10"/>
<dbReference type="Proteomes" id="UP000002028">
    <property type="component" value="Chromosome"/>
</dbReference>
<protein>
    <submittedName>
        <fullName evidence="1">Uncharacterized protein</fullName>
    </submittedName>
</protein>
<gene>
    <name evidence="1" type="ordered locus">Slin_6072</name>
</gene>